<organism evidence="1 2">
    <name type="scientific">Nocardioides flavescens</name>
    <dbReference type="NCBI Taxonomy" id="2691959"/>
    <lineage>
        <taxon>Bacteria</taxon>
        <taxon>Bacillati</taxon>
        <taxon>Actinomycetota</taxon>
        <taxon>Actinomycetes</taxon>
        <taxon>Propionibacteriales</taxon>
        <taxon>Nocardioidaceae</taxon>
        <taxon>Nocardioides</taxon>
    </lineage>
</organism>
<evidence type="ECO:0000313" key="2">
    <source>
        <dbReference type="Proteomes" id="UP000473325"/>
    </source>
</evidence>
<dbReference type="Proteomes" id="UP000473325">
    <property type="component" value="Unassembled WGS sequence"/>
</dbReference>
<comment type="caution">
    <text evidence="1">The sequence shown here is derived from an EMBL/GenBank/DDBJ whole genome shotgun (WGS) entry which is preliminary data.</text>
</comment>
<sequence length="106" mass="11265">MGTLKADRDALDEAAAGFYGIAAELTKACESIRRGEGRGSEFGWFASRAGIDSAHDTFIADMITALEAGAQRQTQIGDIIRGIAQDFGDTDAEQADRYHNPDGTPA</sequence>
<evidence type="ECO:0000313" key="1">
    <source>
        <dbReference type="EMBL" id="MXG89499.1"/>
    </source>
</evidence>
<gene>
    <name evidence="1" type="ORF">GRQ65_08035</name>
</gene>
<reference evidence="1 2" key="1">
    <citation type="submission" date="2019-12" db="EMBL/GenBank/DDBJ databases">
        <authorList>
            <person name="Kun Z."/>
        </authorList>
    </citation>
    <scope>NUCLEOTIDE SEQUENCE [LARGE SCALE GENOMIC DNA]</scope>
    <source>
        <strain evidence="1 2">YIM 123512</strain>
    </source>
</reference>
<evidence type="ECO:0008006" key="3">
    <source>
        <dbReference type="Google" id="ProtNLM"/>
    </source>
</evidence>
<protein>
    <recommendedName>
        <fullName evidence="3">Excreted virulence factor EspC, type VII ESX diderm</fullName>
    </recommendedName>
</protein>
<dbReference type="EMBL" id="WUEK01000004">
    <property type="protein sequence ID" value="MXG89499.1"/>
    <property type="molecule type" value="Genomic_DNA"/>
</dbReference>
<dbReference type="AlphaFoldDB" id="A0A6L7EYZ1"/>
<accession>A0A6L7EYZ1</accession>
<proteinExistence type="predicted"/>
<keyword evidence="2" id="KW-1185">Reference proteome</keyword>
<dbReference type="RefSeq" id="WP_160876998.1">
    <property type="nucleotide sequence ID" value="NZ_WUEK01000004.1"/>
</dbReference>
<name>A0A6L7EYZ1_9ACTN</name>